<feature type="domain" description="Kinesin motor" evidence="7">
    <location>
        <begin position="278"/>
        <end position="593"/>
    </location>
</feature>
<dbReference type="SUPFAM" id="SSF52540">
    <property type="entry name" value="P-loop containing nucleoside triphosphate hydrolases"/>
    <property type="match status" value="1"/>
</dbReference>
<dbReference type="PANTHER" id="PTHR47971">
    <property type="entry name" value="KINESIN-RELATED PROTEIN 6"/>
    <property type="match status" value="1"/>
</dbReference>
<dbReference type="GO" id="GO:0008017">
    <property type="term" value="F:microtubule binding"/>
    <property type="evidence" value="ECO:0007669"/>
    <property type="project" value="InterPro"/>
</dbReference>
<protein>
    <recommendedName>
        <fullName evidence="7">Kinesin motor domain-containing protein</fullName>
    </recommendedName>
</protein>
<proteinExistence type="inferred from homology"/>
<evidence type="ECO:0000256" key="1">
    <source>
        <dbReference type="ARBA" id="ARBA00004245"/>
    </source>
</evidence>
<keyword evidence="4 6" id="KW-0505">Motor protein</keyword>
<evidence type="ECO:0000259" key="7">
    <source>
        <dbReference type="PROSITE" id="PS50067"/>
    </source>
</evidence>
<dbReference type="GO" id="GO:0005524">
    <property type="term" value="F:ATP binding"/>
    <property type="evidence" value="ECO:0007669"/>
    <property type="project" value="UniProtKB-UniRule"/>
</dbReference>
<keyword evidence="3" id="KW-0493">Microtubule</keyword>
<sequence length="701" mass="79568">MNYNLVRTRYRKDRSTCTLFHGVPVSRREKAVMVLTHINNGVPPTRESSTQRTGKNWQYPEKALSKRSNKMWEDYSKLHNKDHCIGTKNETRRSLLDTSMLQDTLPPPRRPMVFQDPPALQVGDRIEKYRSDHMDMNVGEDEVLKRRLSAHNRLFITTQTGRGARLDRIECTRKEVKINRLTMARESGISSLTDGSETSSVAANQIGCHRTNSENARFQSYRSGIVFSPQISRLGQNKASFLHRQEFEILRMESSQYVREIVAQLDNAEFPFLDSKNRVIFVVRNRPLLDHEVKRGDVSVIEVPRESSSIAALYETNVLPDRKTLDCKIHLFKFDAVLSEKASPKDFYNRTIRMNVTNAINGGLGTVIIFGPDGYGKSRTISDIEQRAAFDIFTDRVTSTHSISIKYMSVGSSGNQFIDLIGPTHNAVEVVKDDGTYQIEGAVHVDIYSAIEFLDTLCLARQHLLSGGAIRQESEATLYLLCEISIRNRRGKLGRLYLLLCPSGDEVQTMETGTNFIEGNPLANLMEILKNKSSVHNLSRTCALTRLLAPSILATKLSKVCLVAAVSPSSEDTEATLLTMLSSREYMKESKRINVESTNIVELGETDIPEQNVLMLPRQWSKNQLMDWIIRKNLLDSRVEGELSGKVVMKMTINQLNERFFNLTKNGDKKANKLFNALRTENDRVARLRVKRKFALQKANK</sequence>
<gene>
    <name evidence="8" type="ORF">PAUS00366_LOCUS1831</name>
</gene>
<keyword evidence="2" id="KW-0963">Cytoplasm</keyword>
<reference evidence="8" key="1">
    <citation type="submission" date="2021-01" db="EMBL/GenBank/DDBJ databases">
        <authorList>
            <person name="Corre E."/>
            <person name="Pelletier E."/>
            <person name="Niang G."/>
            <person name="Scheremetjew M."/>
            <person name="Finn R."/>
            <person name="Kale V."/>
            <person name="Holt S."/>
            <person name="Cochrane G."/>
            <person name="Meng A."/>
            <person name="Brown T."/>
            <person name="Cohen L."/>
        </authorList>
    </citation>
    <scope>NUCLEOTIDE SEQUENCE</scope>
    <source>
        <strain evidence="8">10249 10 AB</strain>
    </source>
</reference>
<dbReference type="SMART" id="SM00129">
    <property type="entry name" value="KISc"/>
    <property type="match status" value="1"/>
</dbReference>
<dbReference type="Gene3D" id="3.40.850.10">
    <property type="entry name" value="Kinesin motor domain"/>
    <property type="match status" value="1"/>
</dbReference>
<evidence type="ECO:0000256" key="2">
    <source>
        <dbReference type="ARBA" id="ARBA00022490"/>
    </source>
</evidence>
<evidence type="ECO:0000256" key="6">
    <source>
        <dbReference type="PROSITE-ProRule" id="PRU00283"/>
    </source>
</evidence>
<dbReference type="GO" id="GO:0007019">
    <property type="term" value="P:microtubule depolymerization"/>
    <property type="evidence" value="ECO:0007669"/>
    <property type="project" value="TreeGrafter"/>
</dbReference>
<dbReference type="PROSITE" id="PS50067">
    <property type="entry name" value="KINESIN_MOTOR_2"/>
    <property type="match status" value="1"/>
</dbReference>
<evidence type="ECO:0000256" key="5">
    <source>
        <dbReference type="ARBA" id="ARBA00023212"/>
    </source>
</evidence>
<comment type="subcellular location">
    <subcellularLocation>
        <location evidence="1">Cytoplasm</location>
        <location evidence="1">Cytoskeleton</location>
    </subcellularLocation>
</comment>
<accession>A0A7S4AAH0</accession>
<dbReference type="GO" id="GO:0007018">
    <property type="term" value="P:microtubule-based movement"/>
    <property type="evidence" value="ECO:0007669"/>
    <property type="project" value="InterPro"/>
</dbReference>
<keyword evidence="5" id="KW-0206">Cytoskeleton</keyword>
<evidence type="ECO:0000256" key="3">
    <source>
        <dbReference type="ARBA" id="ARBA00022701"/>
    </source>
</evidence>
<dbReference type="PANTHER" id="PTHR47971:SF8">
    <property type="entry name" value="KINESIN-LIKE PROTEIN"/>
    <property type="match status" value="1"/>
</dbReference>
<dbReference type="AlphaFoldDB" id="A0A7S4AAH0"/>
<keyword evidence="6" id="KW-0067">ATP-binding</keyword>
<evidence type="ECO:0000256" key="4">
    <source>
        <dbReference type="ARBA" id="ARBA00023175"/>
    </source>
</evidence>
<dbReference type="GO" id="GO:0003777">
    <property type="term" value="F:microtubule motor activity"/>
    <property type="evidence" value="ECO:0007669"/>
    <property type="project" value="InterPro"/>
</dbReference>
<feature type="binding site" evidence="6">
    <location>
        <begin position="371"/>
        <end position="378"/>
    </location>
    <ligand>
        <name>ATP</name>
        <dbReference type="ChEBI" id="CHEBI:30616"/>
    </ligand>
</feature>
<dbReference type="InterPro" id="IPR027417">
    <property type="entry name" value="P-loop_NTPase"/>
</dbReference>
<dbReference type="InterPro" id="IPR036961">
    <property type="entry name" value="Kinesin_motor_dom_sf"/>
</dbReference>
<keyword evidence="6" id="KW-0547">Nucleotide-binding</keyword>
<dbReference type="InterPro" id="IPR001752">
    <property type="entry name" value="Kinesin_motor_dom"/>
</dbReference>
<dbReference type="Pfam" id="PF00225">
    <property type="entry name" value="Kinesin"/>
    <property type="match status" value="1"/>
</dbReference>
<dbReference type="InterPro" id="IPR027640">
    <property type="entry name" value="Kinesin-like_fam"/>
</dbReference>
<name>A0A7S4AAH0_9STRA</name>
<dbReference type="GO" id="GO:0005874">
    <property type="term" value="C:microtubule"/>
    <property type="evidence" value="ECO:0007669"/>
    <property type="project" value="UniProtKB-KW"/>
</dbReference>
<organism evidence="8">
    <name type="scientific">Pseudo-nitzschia australis</name>
    <dbReference type="NCBI Taxonomy" id="44445"/>
    <lineage>
        <taxon>Eukaryota</taxon>
        <taxon>Sar</taxon>
        <taxon>Stramenopiles</taxon>
        <taxon>Ochrophyta</taxon>
        <taxon>Bacillariophyta</taxon>
        <taxon>Bacillariophyceae</taxon>
        <taxon>Bacillariophycidae</taxon>
        <taxon>Bacillariales</taxon>
        <taxon>Bacillariaceae</taxon>
        <taxon>Pseudo-nitzschia</taxon>
    </lineage>
</organism>
<dbReference type="EMBL" id="HBIX01002441">
    <property type="protein sequence ID" value="CAE0709111.1"/>
    <property type="molecule type" value="Transcribed_RNA"/>
</dbReference>
<comment type="similarity">
    <text evidence="6">Belongs to the TRAFAC class myosin-kinesin ATPase superfamily. Kinesin family.</text>
</comment>
<evidence type="ECO:0000313" key="8">
    <source>
        <dbReference type="EMBL" id="CAE0709111.1"/>
    </source>
</evidence>